<dbReference type="Proteomes" id="UP001500575">
    <property type="component" value="Unassembled WGS sequence"/>
</dbReference>
<proteinExistence type="predicted"/>
<dbReference type="EMBL" id="BAAAQQ010000012">
    <property type="protein sequence ID" value="GAA2127946.1"/>
    <property type="molecule type" value="Genomic_DNA"/>
</dbReference>
<reference evidence="4" key="1">
    <citation type="journal article" date="2019" name="Int. J. Syst. Evol. Microbiol.">
        <title>The Global Catalogue of Microorganisms (GCM) 10K type strain sequencing project: providing services to taxonomists for standard genome sequencing and annotation.</title>
        <authorList>
            <consortium name="The Broad Institute Genomics Platform"/>
            <consortium name="The Broad Institute Genome Sequencing Center for Infectious Disease"/>
            <person name="Wu L."/>
            <person name="Ma J."/>
        </authorList>
    </citation>
    <scope>NUCLEOTIDE SEQUENCE [LARGE SCALE GENOMIC DNA]</scope>
    <source>
        <strain evidence="4">JCM 16021</strain>
    </source>
</reference>
<feature type="transmembrane region" description="Helical" evidence="2">
    <location>
        <begin position="258"/>
        <end position="280"/>
    </location>
</feature>
<sequence length="355" mass="37081">MPGQFQPGQLQPGQFQPGQFQPGMAPGPTQGMAPGVPGFHGAAHKPGAIPLRPLGLGDMYDGALKIIRFNPKATVGSAVLVASVAMAVPIVITAVVTFAFGLTLDLEATSFSTSEVVGLVVSVGSLVLGLVLQSLGLVLVTGMVAHVTAAAAIGQRLSMGEAWARTRGKRWRLIGLTTLLGLLSLLGFAAYAALWIPVIQLGDLGTAVIFGLVTLPLFLVALWLFWVRVYYLPVPALMLEPVGVFGAIGRGYRLTRKAFWRTFGIGMLTLLVTSIAGQVLATPIAVVGQVAAVAGATSEYGALILIVSQALSSVVTAAFVGPFTSAVTSLQYLDQRIRKEAYDVELMTQAGITAR</sequence>
<feature type="compositionally biased region" description="Low complexity" evidence="1">
    <location>
        <begin position="1"/>
        <end position="28"/>
    </location>
</feature>
<accession>A0ABP5KB48</accession>
<protein>
    <recommendedName>
        <fullName evidence="5">Glycerophosphoryl diester phosphodiesterase membrane domain-containing protein</fullName>
    </recommendedName>
</protein>
<evidence type="ECO:0008006" key="5">
    <source>
        <dbReference type="Google" id="ProtNLM"/>
    </source>
</evidence>
<evidence type="ECO:0000313" key="4">
    <source>
        <dbReference type="Proteomes" id="UP001500575"/>
    </source>
</evidence>
<feature type="transmembrane region" description="Helical" evidence="2">
    <location>
        <begin position="300"/>
        <end position="330"/>
    </location>
</feature>
<name>A0ABP5KB48_9ACTN</name>
<keyword evidence="2" id="KW-0472">Membrane</keyword>
<evidence type="ECO:0000313" key="3">
    <source>
        <dbReference type="EMBL" id="GAA2127946.1"/>
    </source>
</evidence>
<feature type="region of interest" description="Disordered" evidence="1">
    <location>
        <begin position="1"/>
        <end position="37"/>
    </location>
</feature>
<evidence type="ECO:0000256" key="2">
    <source>
        <dbReference type="SAM" id="Phobius"/>
    </source>
</evidence>
<keyword evidence="2" id="KW-0812">Transmembrane</keyword>
<feature type="transmembrane region" description="Helical" evidence="2">
    <location>
        <begin position="120"/>
        <end position="153"/>
    </location>
</feature>
<keyword evidence="2" id="KW-1133">Transmembrane helix</keyword>
<evidence type="ECO:0000256" key="1">
    <source>
        <dbReference type="SAM" id="MobiDB-lite"/>
    </source>
</evidence>
<feature type="transmembrane region" description="Helical" evidence="2">
    <location>
        <begin position="173"/>
        <end position="196"/>
    </location>
</feature>
<keyword evidence="4" id="KW-1185">Reference proteome</keyword>
<feature type="transmembrane region" description="Helical" evidence="2">
    <location>
        <begin position="208"/>
        <end position="231"/>
    </location>
</feature>
<gene>
    <name evidence="3" type="ORF">GCM10009843_27920</name>
</gene>
<feature type="transmembrane region" description="Helical" evidence="2">
    <location>
        <begin position="75"/>
        <end position="100"/>
    </location>
</feature>
<organism evidence="3 4">
    <name type="scientific">Nocardioides bigeumensis</name>
    <dbReference type="NCBI Taxonomy" id="433657"/>
    <lineage>
        <taxon>Bacteria</taxon>
        <taxon>Bacillati</taxon>
        <taxon>Actinomycetota</taxon>
        <taxon>Actinomycetes</taxon>
        <taxon>Propionibacteriales</taxon>
        <taxon>Nocardioidaceae</taxon>
        <taxon>Nocardioides</taxon>
    </lineage>
</organism>
<comment type="caution">
    <text evidence="3">The sequence shown here is derived from an EMBL/GenBank/DDBJ whole genome shotgun (WGS) entry which is preliminary data.</text>
</comment>